<dbReference type="Proteomes" id="UP000694406">
    <property type="component" value="Unplaced"/>
</dbReference>
<dbReference type="GO" id="GO:0051309">
    <property type="term" value="P:female meiosis chromosome separation"/>
    <property type="evidence" value="ECO:0007669"/>
    <property type="project" value="Ensembl"/>
</dbReference>
<keyword evidence="8 11" id="KW-0498">Mitosis</keyword>
<evidence type="ECO:0000256" key="3">
    <source>
        <dbReference type="ARBA" id="ARBA00009471"/>
    </source>
</evidence>
<keyword evidence="7 11" id="KW-0132">Cell division</keyword>
<keyword evidence="9 11" id="KW-0226">DNA condensation</keyword>
<evidence type="ECO:0000313" key="14">
    <source>
        <dbReference type="Proteomes" id="UP000694406"/>
    </source>
</evidence>
<reference evidence="13" key="1">
    <citation type="submission" date="2025-08" db="UniProtKB">
        <authorList>
            <consortium name="Ensembl"/>
        </authorList>
    </citation>
    <scope>IDENTIFICATION</scope>
</reference>
<name>A0A8C5RR50_LATLA</name>
<evidence type="ECO:0000256" key="1">
    <source>
        <dbReference type="ARBA" id="ARBA00004286"/>
    </source>
</evidence>
<comment type="function">
    <text evidence="11">Regulatory subunit of the condensin complex, a complex required for conversion of interphase chromatin into mitotic-like condense chromosomes.</text>
</comment>
<dbReference type="InterPro" id="IPR022816">
    <property type="entry name" value="Condensin_barren_su2"/>
</dbReference>
<evidence type="ECO:0000256" key="7">
    <source>
        <dbReference type="ARBA" id="ARBA00022618"/>
    </source>
</evidence>
<feature type="compositionally biased region" description="Basic and acidic residues" evidence="12">
    <location>
        <begin position="181"/>
        <end position="191"/>
    </location>
</feature>
<proteinExistence type="inferred from homology"/>
<feature type="region of interest" description="Disordered" evidence="12">
    <location>
        <begin position="169"/>
        <end position="193"/>
    </location>
</feature>
<evidence type="ECO:0000256" key="10">
    <source>
        <dbReference type="ARBA" id="ARBA00023306"/>
    </source>
</evidence>
<evidence type="ECO:0000256" key="11">
    <source>
        <dbReference type="PIRNR" id="PIRNR017126"/>
    </source>
</evidence>
<evidence type="ECO:0000256" key="5">
    <source>
        <dbReference type="ARBA" id="ARBA00022454"/>
    </source>
</evidence>
<dbReference type="GO" id="GO:0000794">
    <property type="term" value="C:condensed nuclear chromosome"/>
    <property type="evidence" value="ECO:0007669"/>
    <property type="project" value="Ensembl"/>
</dbReference>
<evidence type="ECO:0000256" key="9">
    <source>
        <dbReference type="ARBA" id="ARBA00023067"/>
    </source>
</evidence>
<dbReference type="GeneTree" id="ENSGT00390000004149"/>
<keyword evidence="10 11" id="KW-0131">Cell cycle</keyword>
<dbReference type="GO" id="GO:0051301">
    <property type="term" value="P:cell division"/>
    <property type="evidence" value="ECO:0007669"/>
    <property type="project" value="UniProtKB-KW"/>
</dbReference>
<dbReference type="GO" id="GO:0010032">
    <property type="term" value="P:meiotic chromosome condensation"/>
    <property type="evidence" value="ECO:0007669"/>
    <property type="project" value="Ensembl"/>
</dbReference>
<evidence type="ECO:0000256" key="2">
    <source>
        <dbReference type="ARBA" id="ARBA00004496"/>
    </source>
</evidence>
<keyword evidence="14" id="KW-1185">Reference proteome</keyword>
<accession>A0A8C5RR50</accession>
<dbReference type="AlphaFoldDB" id="A0A8C5RR50"/>
<feature type="compositionally biased region" description="Polar residues" evidence="12">
    <location>
        <begin position="25"/>
        <end position="38"/>
    </location>
</feature>
<reference evidence="13" key="2">
    <citation type="submission" date="2025-09" db="UniProtKB">
        <authorList>
            <consortium name="Ensembl"/>
        </authorList>
    </citation>
    <scope>IDENTIFICATION</scope>
</reference>
<dbReference type="GO" id="GO:1905820">
    <property type="term" value="P:positive regulation of chromosome separation"/>
    <property type="evidence" value="ECO:0007669"/>
    <property type="project" value="Ensembl"/>
</dbReference>
<dbReference type="GO" id="GO:1905821">
    <property type="term" value="P:positive regulation of chromosome condensation"/>
    <property type="evidence" value="ECO:0007669"/>
    <property type="project" value="Ensembl"/>
</dbReference>
<dbReference type="GO" id="GO:0007076">
    <property type="term" value="P:mitotic chromosome condensation"/>
    <property type="evidence" value="ECO:0007669"/>
    <property type="project" value="Ensembl"/>
</dbReference>
<dbReference type="GO" id="GO:0051984">
    <property type="term" value="P:positive regulation of chromosome segregation"/>
    <property type="evidence" value="ECO:0007669"/>
    <property type="project" value="Ensembl"/>
</dbReference>
<feature type="compositionally biased region" description="Low complexity" evidence="12">
    <location>
        <begin position="8"/>
        <end position="19"/>
    </location>
</feature>
<feature type="region of interest" description="Disordered" evidence="12">
    <location>
        <begin position="635"/>
        <end position="657"/>
    </location>
</feature>
<dbReference type="GO" id="GO:0003682">
    <property type="term" value="F:chromatin binding"/>
    <property type="evidence" value="ECO:0007669"/>
    <property type="project" value="Ensembl"/>
</dbReference>
<protein>
    <recommendedName>
        <fullName evidence="4 11">Condensin complex subunit 2</fullName>
    </recommendedName>
</protein>
<sequence length="796" mass="89106">MSFSTPQSAGSKGNASSGNVFRQPLSGSGTPVLQSCPQNDDERERKQRRRSRVFDLQFSAESPLSIQSPISKQAETSLPPIPQLSNAQIADHYSTCIKLSTENKITTKNVFGLHLIDYMTEILKQKDSELTNFKVAAGTLDASAKIYAVRVDAVHADVYRVLGGLGRDAAPAETENNQDTGGEKEDLDNSKKRSIKKKHLYKTIEQNLNNINVSETERKCESDPMFQKTASSFDECSTAGVFLTTLHTHNYLSEVLFDSMVVPLPSSGTSEIPSSSPVKVTDLKSILLRCVENSAICPSLSGFLFTQWDSETHNESVSALLDKFKKSDQAFDINAELDSESLEERMEDDFDADVLEKTMARDLGEFSEKLEACQIAPECSREIQVSMRDGDIGSMCLQLSMNPSEYSYFSPRIMSMWAGPEHWRFKPRHKGEANSERVSKRKTMKKVFEVNFEEEIDFEFYFRQTRASTVLSKSTRQNQNKKSNTLPTDFHYDPDKLTQLFLKPQIRLSKMLLQGRSPNHDDDDEIGEYDYDNPNDTSNFCPAVQDGNSDDDNEPINFIGQGGMFEMTANPTGGDDPDGELDGKVKGFNISTYGEANMVAEPQKVNKINIQYAKTAKKMDMKRLKQSMWHLLTEVSKNQTEEESEGPEKKVNSSSISSPKVFSSITKDLLHSLPSMMAKNLSVPLAFACLLHLANEKVSTVHHAKNRQSSTYSCNGVPNIYVAKRNTCPASFGSFPCCRCSMNRCRLLKQQHSCGWNLAPPLIWLVARWPRGNHVSHTHTHRNTAIVINMSQLPSV</sequence>
<dbReference type="Ensembl" id="ENSLLTT00000006577.1">
    <property type="protein sequence ID" value="ENSLLTP00000006327.1"/>
    <property type="gene ID" value="ENSLLTG00000004861.1"/>
</dbReference>
<dbReference type="Pfam" id="PF05786">
    <property type="entry name" value="Cnd2"/>
    <property type="match status" value="1"/>
</dbReference>
<evidence type="ECO:0000256" key="8">
    <source>
        <dbReference type="ARBA" id="ARBA00022776"/>
    </source>
</evidence>
<gene>
    <name evidence="13" type="primary">NCAPH</name>
</gene>
<keyword evidence="6" id="KW-0963">Cytoplasm</keyword>
<dbReference type="PANTHER" id="PTHR13108:SF9">
    <property type="entry name" value="CONDENSIN COMPLEX SUBUNIT 2"/>
    <property type="match status" value="1"/>
</dbReference>
<dbReference type="GO" id="GO:0005829">
    <property type="term" value="C:cytosol"/>
    <property type="evidence" value="ECO:0007669"/>
    <property type="project" value="Ensembl"/>
</dbReference>
<dbReference type="GO" id="GO:0005654">
    <property type="term" value="C:nucleoplasm"/>
    <property type="evidence" value="ECO:0007669"/>
    <property type="project" value="Ensembl"/>
</dbReference>
<feature type="region of interest" description="Disordered" evidence="12">
    <location>
        <begin position="1"/>
        <end position="51"/>
    </location>
</feature>
<evidence type="ECO:0000256" key="4">
    <source>
        <dbReference type="ARBA" id="ARBA00016065"/>
    </source>
</evidence>
<dbReference type="PIRSF" id="PIRSF017126">
    <property type="entry name" value="Condensin_H"/>
    <property type="match status" value="1"/>
</dbReference>
<comment type="similarity">
    <text evidence="3 11">Belongs to the CND2 (condensin subunit 2) family.</text>
</comment>
<evidence type="ECO:0000256" key="12">
    <source>
        <dbReference type="SAM" id="MobiDB-lite"/>
    </source>
</evidence>
<dbReference type="GO" id="GO:0000796">
    <property type="term" value="C:condensin complex"/>
    <property type="evidence" value="ECO:0007669"/>
    <property type="project" value="Ensembl"/>
</dbReference>
<dbReference type="PANTHER" id="PTHR13108">
    <property type="entry name" value="CONDENSIN COMPLEX SUBUNIT 2"/>
    <property type="match status" value="1"/>
</dbReference>
<comment type="subcellular location">
    <subcellularLocation>
        <location evidence="1">Chromosome</location>
    </subcellularLocation>
    <subcellularLocation>
        <location evidence="2">Cytoplasm</location>
    </subcellularLocation>
</comment>
<evidence type="ECO:0000256" key="6">
    <source>
        <dbReference type="ARBA" id="ARBA00022490"/>
    </source>
</evidence>
<organism evidence="13 14">
    <name type="scientific">Laticauda laticaudata</name>
    <name type="common">Blue-ringed sea krait</name>
    <name type="synonym">Blue-lipped sea krait</name>
    <dbReference type="NCBI Taxonomy" id="8630"/>
    <lineage>
        <taxon>Eukaryota</taxon>
        <taxon>Metazoa</taxon>
        <taxon>Chordata</taxon>
        <taxon>Craniata</taxon>
        <taxon>Vertebrata</taxon>
        <taxon>Euteleostomi</taxon>
        <taxon>Lepidosauria</taxon>
        <taxon>Squamata</taxon>
        <taxon>Bifurcata</taxon>
        <taxon>Unidentata</taxon>
        <taxon>Episquamata</taxon>
        <taxon>Toxicofera</taxon>
        <taxon>Serpentes</taxon>
        <taxon>Colubroidea</taxon>
        <taxon>Elapidae</taxon>
        <taxon>Laticaudinae</taxon>
        <taxon>Laticauda</taxon>
    </lineage>
</organism>
<keyword evidence="5" id="KW-0158">Chromosome</keyword>
<evidence type="ECO:0000313" key="13">
    <source>
        <dbReference type="Ensembl" id="ENSLLTP00000006327.1"/>
    </source>
</evidence>